<dbReference type="EMBL" id="CP039352">
    <property type="protein sequence ID" value="QCE03328.1"/>
    <property type="molecule type" value="Genomic_DNA"/>
</dbReference>
<keyword evidence="2" id="KW-1185">Reference proteome</keyword>
<name>A0A4D6MQK2_VIGUN</name>
<dbReference type="AlphaFoldDB" id="A0A4D6MQK2"/>
<reference evidence="1 2" key="1">
    <citation type="submission" date="2019-04" db="EMBL/GenBank/DDBJ databases">
        <title>An improved genome assembly and genetic linkage map for asparagus bean, Vigna unguiculata ssp. sesquipedialis.</title>
        <authorList>
            <person name="Xia Q."/>
            <person name="Zhang R."/>
            <person name="Dong Y."/>
        </authorList>
    </citation>
    <scope>NUCLEOTIDE SEQUENCE [LARGE SCALE GENOMIC DNA]</scope>
    <source>
        <tissue evidence="1">Leaf</tissue>
    </source>
</reference>
<dbReference type="Proteomes" id="UP000501690">
    <property type="component" value="Linkage Group LG8"/>
</dbReference>
<evidence type="ECO:0000313" key="1">
    <source>
        <dbReference type="EMBL" id="QCE03328.1"/>
    </source>
</evidence>
<evidence type="ECO:0000313" key="2">
    <source>
        <dbReference type="Proteomes" id="UP000501690"/>
    </source>
</evidence>
<organism evidence="1 2">
    <name type="scientific">Vigna unguiculata</name>
    <name type="common">Cowpea</name>
    <dbReference type="NCBI Taxonomy" id="3917"/>
    <lineage>
        <taxon>Eukaryota</taxon>
        <taxon>Viridiplantae</taxon>
        <taxon>Streptophyta</taxon>
        <taxon>Embryophyta</taxon>
        <taxon>Tracheophyta</taxon>
        <taxon>Spermatophyta</taxon>
        <taxon>Magnoliopsida</taxon>
        <taxon>eudicotyledons</taxon>
        <taxon>Gunneridae</taxon>
        <taxon>Pentapetalae</taxon>
        <taxon>rosids</taxon>
        <taxon>fabids</taxon>
        <taxon>Fabales</taxon>
        <taxon>Fabaceae</taxon>
        <taxon>Papilionoideae</taxon>
        <taxon>50 kb inversion clade</taxon>
        <taxon>NPAAA clade</taxon>
        <taxon>indigoferoid/millettioid clade</taxon>
        <taxon>Phaseoleae</taxon>
        <taxon>Vigna</taxon>
    </lineage>
</organism>
<proteinExistence type="predicted"/>
<gene>
    <name evidence="1" type="ORF">DEO72_LG8g1352</name>
</gene>
<protein>
    <submittedName>
        <fullName evidence="1">Uncharacterized protein</fullName>
    </submittedName>
</protein>
<sequence length="142" mass="16197">MKQVWQGCEAKSPSPVVAHHVALAPGTRVYSTLNTSDDDDHRRRSCRRSCHRSSLAFAFANLDSHDQDYRSDAITGCRERCQRRQSLKHKPDSCTGSCPKPQIAGESLYPFLCFTVLRWVLRWYCDVEVNGNAARLGWRRQG</sequence>
<accession>A0A4D6MQK2</accession>